<keyword evidence="2" id="KW-1133">Transmembrane helix</keyword>
<dbReference type="EMBL" id="RJKL01000001">
    <property type="protein sequence ID" value="ROP28583.1"/>
    <property type="molecule type" value="Genomic_DNA"/>
</dbReference>
<dbReference type="PANTHER" id="PTHR45138">
    <property type="entry name" value="REGULATORY COMPONENTS OF SENSORY TRANSDUCTION SYSTEM"/>
    <property type="match status" value="1"/>
</dbReference>
<dbReference type="Gene3D" id="3.30.70.270">
    <property type="match status" value="1"/>
</dbReference>
<dbReference type="InterPro" id="IPR000160">
    <property type="entry name" value="GGDEF_dom"/>
</dbReference>
<dbReference type="Proteomes" id="UP000271683">
    <property type="component" value="Unassembled WGS sequence"/>
</dbReference>
<feature type="transmembrane region" description="Helical" evidence="2">
    <location>
        <begin position="103"/>
        <end position="123"/>
    </location>
</feature>
<dbReference type="GO" id="GO:0043709">
    <property type="term" value="P:cell adhesion involved in single-species biofilm formation"/>
    <property type="evidence" value="ECO:0007669"/>
    <property type="project" value="TreeGrafter"/>
</dbReference>
<keyword evidence="2" id="KW-0812">Transmembrane</keyword>
<feature type="transmembrane region" description="Helical" evidence="2">
    <location>
        <begin position="230"/>
        <end position="253"/>
    </location>
</feature>
<dbReference type="FunFam" id="3.30.70.270:FF:000001">
    <property type="entry name" value="Diguanylate cyclase domain protein"/>
    <property type="match status" value="1"/>
</dbReference>
<dbReference type="InterPro" id="IPR043128">
    <property type="entry name" value="Rev_trsase/Diguanyl_cyclase"/>
</dbReference>
<reference evidence="4 5" key="1">
    <citation type="submission" date="2018-11" db="EMBL/GenBank/DDBJ databases">
        <title>Sequencing the genomes of 1000 actinobacteria strains.</title>
        <authorList>
            <person name="Klenk H.-P."/>
        </authorList>
    </citation>
    <scope>NUCLEOTIDE SEQUENCE [LARGE SCALE GENOMIC DNA]</scope>
    <source>
        <strain evidence="4 5">DSM 43634</strain>
    </source>
</reference>
<comment type="caution">
    <text evidence="4">The sequence shown here is derived from an EMBL/GenBank/DDBJ whole genome shotgun (WGS) entry which is preliminary data.</text>
</comment>
<dbReference type="GO" id="GO:1902201">
    <property type="term" value="P:negative regulation of bacterial-type flagellum-dependent cell motility"/>
    <property type="evidence" value="ECO:0007669"/>
    <property type="project" value="TreeGrafter"/>
</dbReference>
<evidence type="ECO:0000313" key="5">
    <source>
        <dbReference type="Proteomes" id="UP000271683"/>
    </source>
</evidence>
<feature type="transmembrane region" description="Helical" evidence="2">
    <location>
        <begin position="262"/>
        <end position="282"/>
    </location>
</feature>
<feature type="region of interest" description="Disordered" evidence="1">
    <location>
        <begin position="34"/>
        <end position="54"/>
    </location>
</feature>
<dbReference type="AlphaFoldDB" id="A0A3N1GE67"/>
<feature type="transmembrane region" description="Helical" evidence="2">
    <location>
        <begin position="347"/>
        <end position="368"/>
    </location>
</feature>
<name>A0A3N1GE67_9ACTN</name>
<feature type="transmembrane region" description="Helical" evidence="2">
    <location>
        <begin position="317"/>
        <end position="341"/>
    </location>
</feature>
<proteinExistence type="predicted"/>
<accession>A0A3N1GE67</accession>
<dbReference type="SMART" id="SM00267">
    <property type="entry name" value="GGDEF"/>
    <property type="match status" value="1"/>
</dbReference>
<dbReference type="GO" id="GO:0052621">
    <property type="term" value="F:diguanylate cyclase activity"/>
    <property type="evidence" value="ECO:0007669"/>
    <property type="project" value="TreeGrafter"/>
</dbReference>
<sequence length="548" mass="57747">MFPASQIELPTGRSPRAICPALGRESLCRRDGRLKSAGSSPPVASKNVSDSGSEGRLVGVRVPRWGARAGASLVLLTMALAVVALLAALLGPRVVLGEDTWRYVLYTLSVLLSAAACLCRAAATPLERPAWALLGAGLLTWGLGNVYSLVWLRHLDTYPVLSWGDALWLAWYPLVGAALVLLLRSRISAVPRNLWFDGVVVGCATGAVYAVVVIGAYLPDDAASVRGVDLVAAFSYPAGDIVLLAMVTSVLAVHGWRLHGGWGWLVAGLAGSALIDGAYLSANASDRVLFGAWPLVAAALARAAWKAVRRVEQVEVTGWRMFAAPACCALVVLGVLLHAASGDSNPVALVLVTVSYLALMARVGLLFADVRRVQARLEAARAAADHLSRTDPLTGAANRRAFGEAFDGVRRDENCAGILLVDIDHFKQINDRYGHEAGDAVIVAVIGRMAAAVRRDDVVGRWGGEEFCVLLDAVPDAEVLGQVAEKVRTAVCGEPVPLPDGSAIDVTVSVGAVLLDHVTTLDFAISTADEQLYAAKRGGRNQVRATAL</sequence>
<dbReference type="InterPro" id="IPR050469">
    <property type="entry name" value="Diguanylate_Cyclase"/>
</dbReference>
<feature type="transmembrane region" description="Helical" evidence="2">
    <location>
        <begin position="288"/>
        <end position="305"/>
    </location>
</feature>
<evidence type="ECO:0000256" key="1">
    <source>
        <dbReference type="SAM" id="MobiDB-lite"/>
    </source>
</evidence>
<dbReference type="InterPro" id="IPR029787">
    <property type="entry name" value="Nucleotide_cyclase"/>
</dbReference>
<gene>
    <name evidence="4" type="ORF">EDD30_1347</name>
</gene>
<dbReference type="PROSITE" id="PS50887">
    <property type="entry name" value="GGDEF"/>
    <property type="match status" value="1"/>
</dbReference>
<dbReference type="CDD" id="cd01949">
    <property type="entry name" value="GGDEF"/>
    <property type="match status" value="1"/>
</dbReference>
<keyword evidence="2" id="KW-0472">Membrane</keyword>
<dbReference type="SUPFAM" id="SSF55073">
    <property type="entry name" value="Nucleotide cyclase"/>
    <property type="match status" value="1"/>
</dbReference>
<feature type="transmembrane region" description="Helical" evidence="2">
    <location>
        <begin position="166"/>
        <end position="183"/>
    </location>
</feature>
<evidence type="ECO:0000259" key="3">
    <source>
        <dbReference type="PROSITE" id="PS50887"/>
    </source>
</evidence>
<dbReference type="NCBIfam" id="TIGR00254">
    <property type="entry name" value="GGDEF"/>
    <property type="match status" value="1"/>
</dbReference>
<evidence type="ECO:0000313" key="4">
    <source>
        <dbReference type="EMBL" id="ROP28583.1"/>
    </source>
</evidence>
<dbReference type="Pfam" id="PF00990">
    <property type="entry name" value="GGDEF"/>
    <property type="match status" value="1"/>
</dbReference>
<feature type="transmembrane region" description="Helical" evidence="2">
    <location>
        <begin position="195"/>
        <end position="218"/>
    </location>
</feature>
<dbReference type="PANTHER" id="PTHR45138:SF9">
    <property type="entry name" value="DIGUANYLATE CYCLASE DGCM-RELATED"/>
    <property type="match status" value="1"/>
</dbReference>
<feature type="transmembrane region" description="Helical" evidence="2">
    <location>
        <begin position="130"/>
        <end position="154"/>
    </location>
</feature>
<dbReference type="GO" id="GO:0005886">
    <property type="term" value="C:plasma membrane"/>
    <property type="evidence" value="ECO:0007669"/>
    <property type="project" value="TreeGrafter"/>
</dbReference>
<evidence type="ECO:0000256" key="2">
    <source>
        <dbReference type="SAM" id="Phobius"/>
    </source>
</evidence>
<feature type="domain" description="GGDEF" evidence="3">
    <location>
        <begin position="414"/>
        <end position="548"/>
    </location>
</feature>
<protein>
    <submittedName>
        <fullName evidence="4">Diguanylate cyclase (GGDEF)-like protein</fullName>
    </submittedName>
</protein>
<organism evidence="4 5">
    <name type="scientific">Couchioplanes caeruleus</name>
    <dbReference type="NCBI Taxonomy" id="56438"/>
    <lineage>
        <taxon>Bacteria</taxon>
        <taxon>Bacillati</taxon>
        <taxon>Actinomycetota</taxon>
        <taxon>Actinomycetes</taxon>
        <taxon>Micromonosporales</taxon>
        <taxon>Micromonosporaceae</taxon>
        <taxon>Couchioplanes</taxon>
    </lineage>
</organism>
<feature type="transmembrane region" description="Helical" evidence="2">
    <location>
        <begin position="71"/>
        <end position="91"/>
    </location>
</feature>